<comment type="domain">
    <text evidence="11">The DHHC domain is required for palmitoyltransferase activity.</text>
</comment>
<evidence type="ECO:0000313" key="15">
    <source>
        <dbReference type="Proteomes" id="UP001527925"/>
    </source>
</evidence>
<organism evidence="14 15">
    <name type="scientific">Polyrhizophydium stewartii</name>
    <dbReference type="NCBI Taxonomy" id="2732419"/>
    <lineage>
        <taxon>Eukaryota</taxon>
        <taxon>Fungi</taxon>
        <taxon>Fungi incertae sedis</taxon>
        <taxon>Chytridiomycota</taxon>
        <taxon>Chytridiomycota incertae sedis</taxon>
        <taxon>Chytridiomycetes</taxon>
        <taxon>Rhizophydiales</taxon>
        <taxon>Rhizophydiales incertae sedis</taxon>
        <taxon>Polyrhizophydium</taxon>
    </lineage>
</organism>
<evidence type="ECO:0000256" key="5">
    <source>
        <dbReference type="ARBA" id="ARBA00022989"/>
    </source>
</evidence>
<dbReference type="EMBL" id="JADGIZ020000017">
    <property type="protein sequence ID" value="KAL2916273.1"/>
    <property type="molecule type" value="Genomic_DNA"/>
</dbReference>
<keyword evidence="3 11" id="KW-0808">Transferase</keyword>
<name>A0ABR4N9Q6_9FUNG</name>
<proteinExistence type="inferred from homology"/>
<evidence type="ECO:0000256" key="11">
    <source>
        <dbReference type="RuleBase" id="RU079119"/>
    </source>
</evidence>
<feature type="region of interest" description="Disordered" evidence="12">
    <location>
        <begin position="121"/>
        <end position="156"/>
    </location>
</feature>
<keyword evidence="5 11" id="KW-1133">Transmembrane helix</keyword>
<feature type="transmembrane region" description="Helical" evidence="11">
    <location>
        <begin position="324"/>
        <end position="348"/>
    </location>
</feature>
<evidence type="ECO:0000256" key="10">
    <source>
        <dbReference type="ARBA" id="ARBA00048048"/>
    </source>
</evidence>
<dbReference type="PROSITE" id="PS50216">
    <property type="entry name" value="DHHC"/>
    <property type="match status" value="1"/>
</dbReference>
<keyword evidence="6 11" id="KW-0472">Membrane</keyword>
<evidence type="ECO:0000256" key="3">
    <source>
        <dbReference type="ARBA" id="ARBA00022679"/>
    </source>
</evidence>
<feature type="compositionally biased region" description="Low complexity" evidence="12">
    <location>
        <begin position="123"/>
        <end position="140"/>
    </location>
</feature>
<evidence type="ECO:0000256" key="9">
    <source>
        <dbReference type="ARBA" id="ARBA00023315"/>
    </source>
</evidence>
<keyword evidence="15" id="KW-1185">Reference proteome</keyword>
<dbReference type="InterPro" id="IPR039859">
    <property type="entry name" value="PFA4/ZDH16/20/ERF2-like"/>
</dbReference>
<evidence type="ECO:0000256" key="12">
    <source>
        <dbReference type="SAM" id="MobiDB-lite"/>
    </source>
</evidence>
<reference evidence="14 15" key="1">
    <citation type="submission" date="2023-09" db="EMBL/GenBank/DDBJ databases">
        <title>Pangenome analysis of Batrachochytrium dendrobatidis and related Chytrids.</title>
        <authorList>
            <person name="Yacoub M.N."/>
            <person name="Stajich J.E."/>
            <person name="James T.Y."/>
        </authorList>
    </citation>
    <scope>NUCLEOTIDE SEQUENCE [LARGE SCALE GENOMIC DNA]</scope>
    <source>
        <strain evidence="14 15">JEL0888</strain>
    </source>
</reference>
<dbReference type="Proteomes" id="UP001527925">
    <property type="component" value="Unassembled WGS sequence"/>
</dbReference>
<feature type="region of interest" description="Disordered" evidence="12">
    <location>
        <begin position="59"/>
        <end position="78"/>
    </location>
</feature>
<evidence type="ECO:0000256" key="6">
    <source>
        <dbReference type="ARBA" id="ARBA00023136"/>
    </source>
</evidence>
<keyword evidence="8" id="KW-0449">Lipoprotein</keyword>
<feature type="transmembrane region" description="Helical" evidence="11">
    <location>
        <begin position="194"/>
        <end position="214"/>
    </location>
</feature>
<dbReference type="PANTHER" id="PTHR22883:SF301">
    <property type="entry name" value="PALMITOYLTRANSFERASE ZDHHC12"/>
    <property type="match status" value="1"/>
</dbReference>
<keyword evidence="7" id="KW-0564">Palmitate</keyword>
<feature type="transmembrane region" description="Helical" evidence="11">
    <location>
        <begin position="226"/>
        <end position="248"/>
    </location>
</feature>
<protein>
    <recommendedName>
        <fullName evidence="11">Palmitoyltransferase</fullName>
        <ecNumber evidence="11">2.3.1.225</ecNumber>
    </recommendedName>
</protein>
<evidence type="ECO:0000256" key="4">
    <source>
        <dbReference type="ARBA" id="ARBA00022692"/>
    </source>
</evidence>
<evidence type="ECO:0000256" key="7">
    <source>
        <dbReference type="ARBA" id="ARBA00023139"/>
    </source>
</evidence>
<evidence type="ECO:0000256" key="2">
    <source>
        <dbReference type="ARBA" id="ARBA00008574"/>
    </source>
</evidence>
<feature type="region of interest" description="Disordered" evidence="12">
    <location>
        <begin position="87"/>
        <end position="107"/>
    </location>
</feature>
<keyword evidence="9 11" id="KW-0012">Acyltransferase</keyword>
<keyword evidence="4 11" id="KW-0812">Transmembrane</keyword>
<evidence type="ECO:0000256" key="8">
    <source>
        <dbReference type="ARBA" id="ARBA00023288"/>
    </source>
</evidence>
<accession>A0ABR4N9Q6</accession>
<dbReference type="InterPro" id="IPR001594">
    <property type="entry name" value="Palmitoyltrfase_DHHC"/>
</dbReference>
<dbReference type="PANTHER" id="PTHR22883">
    <property type="entry name" value="ZINC FINGER DHHC DOMAIN CONTAINING PROTEIN"/>
    <property type="match status" value="1"/>
</dbReference>
<gene>
    <name evidence="14" type="ORF">HK105_204029</name>
</gene>
<dbReference type="Pfam" id="PF01529">
    <property type="entry name" value="DHHC"/>
    <property type="match status" value="1"/>
</dbReference>
<dbReference type="EC" id="2.3.1.225" evidence="11"/>
<feature type="transmembrane region" description="Helical" evidence="11">
    <location>
        <begin position="390"/>
        <end position="413"/>
    </location>
</feature>
<comment type="subcellular location">
    <subcellularLocation>
        <location evidence="1">Endomembrane system</location>
        <topology evidence="1">Multi-pass membrane protein</topology>
    </subcellularLocation>
</comment>
<comment type="catalytic activity">
    <reaction evidence="10 11">
        <text>L-cysteinyl-[protein] + hexadecanoyl-CoA = S-hexadecanoyl-L-cysteinyl-[protein] + CoA</text>
        <dbReference type="Rhea" id="RHEA:36683"/>
        <dbReference type="Rhea" id="RHEA-COMP:10131"/>
        <dbReference type="Rhea" id="RHEA-COMP:11032"/>
        <dbReference type="ChEBI" id="CHEBI:29950"/>
        <dbReference type="ChEBI" id="CHEBI:57287"/>
        <dbReference type="ChEBI" id="CHEBI:57379"/>
        <dbReference type="ChEBI" id="CHEBI:74151"/>
        <dbReference type="EC" id="2.3.1.225"/>
    </reaction>
</comment>
<evidence type="ECO:0000259" key="13">
    <source>
        <dbReference type="Pfam" id="PF01529"/>
    </source>
</evidence>
<sequence length="482" mass="52092">MTVPRTNASASDVSDRAGSLLTQVDAAHLADRPPLSASTDITTASAATAAVAQAALQHPLAGSHALPPDPGDAAGPGVQEDHQTVLLQMPPPPAVKTAPARHDDGMRRLDDKARSLLMRRADAPPAAAPASSSGATTPSPGSTPSPSHPNSPGGRLRLPLVVATNDAFFSSEGFEPRLFNAWYRKNGWHRPLHARLLLHLAVWVFLTVGFFGFHLRFVRPESARNIIYAVAGTVTLAQLACTVAVISIDPQDSAVKRAKVPRNIDYVKRTCVPVIDPETRFCNVCQVRIGALTKHCKPCNKCVSVYDHHCDYLSTCIGKRNYKVFYATVALGFVMSYAMTAAALYAFATFFTDKSAFASVGEWARVTPYSQRLNQGASAASWAFGRADEAVLRAALALVLFYIIVGLLAAGGATNMFVFHSRISYVGITTIGYIESRSARGPMLWNINTRQYRESQKQALKFEAPFVSTMSENPWHSELAQP</sequence>
<comment type="caution">
    <text evidence="14">The sequence shown here is derived from an EMBL/GenBank/DDBJ whole genome shotgun (WGS) entry which is preliminary data.</text>
</comment>
<feature type="domain" description="Palmitoyltransferase DHHC" evidence="13">
    <location>
        <begin position="278"/>
        <end position="435"/>
    </location>
</feature>
<evidence type="ECO:0000313" key="14">
    <source>
        <dbReference type="EMBL" id="KAL2916273.1"/>
    </source>
</evidence>
<evidence type="ECO:0000256" key="1">
    <source>
        <dbReference type="ARBA" id="ARBA00004127"/>
    </source>
</evidence>
<comment type="similarity">
    <text evidence="2 11">Belongs to the DHHC palmitoyltransferase family.</text>
</comment>